<evidence type="ECO:0000313" key="2">
    <source>
        <dbReference type="EMBL" id="MCY1075105.1"/>
    </source>
</evidence>
<name>A0ABT4A0C4_9BACT</name>
<accession>A0ABT4A0C4</accession>
<feature type="region of interest" description="Disordered" evidence="1">
    <location>
        <begin position="1"/>
        <end position="20"/>
    </location>
</feature>
<evidence type="ECO:0008006" key="4">
    <source>
        <dbReference type="Google" id="ProtNLM"/>
    </source>
</evidence>
<gene>
    <name evidence="2" type="ORF">OV287_11440</name>
</gene>
<feature type="compositionally biased region" description="Low complexity" evidence="1">
    <location>
        <begin position="9"/>
        <end position="20"/>
    </location>
</feature>
<sequence>MPTEPEPVPTDTTPTPAHPYTLAAVPSEEMAEANPPQQSRAFRGVLTTGSQPCPPYFHCDAFVVTAQTSGLVKISSDVLQVNPDVYPNGYGYPLTIAPIEEGVTLTQYGGEYLQNALEDGTAVLQYPVQKERQYILVYKTFSSFMPLTHRLRLPASLKMEGRITTLSEPVSP</sequence>
<dbReference type="RefSeq" id="WP_267534054.1">
    <property type="nucleotide sequence ID" value="NZ_JAPNKA010000001.1"/>
</dbReference>
<comment type="caution">
    <text evidence="2">The sequence shown here is derived from an EMBL/GenBank/DDBJ whole genome shotgun (WGS) entry which is preliminary data.</text>
</comment>
<protein>
    <recommendedName>
        <fullName evidence="4">Lipoprotein</fullName>
    </recommendedName>
</protein>
<reference evidence="2 3" key="1">
    <citation type="submission" date="2022-11" db="EMBL/GenBank/DDBJ databases">
        <title>Minimal conservation of predation-associated metabolite biosynthetic gene clusters underscores biosynthetic potential of Myxococcota including descriptions for ten novel species: Archangium lansinium sp. nov., Myxococcus landrumus sp. nov., Nannocystis bai.</title>
        <authorList>
            <person name="Ahearne A."/>
            <person name="Stevens C."/>
            <person name="Phillips K."/>
        </authorList>
    </citation>
    <scope>NUCLEOTIDE SEQUENCE [LARGE SCALE GENOMIC DNA]</scope>
    <source>
        <strain evidence="2 3">MIWBW</strain>
    </source>
</reference>
<evidence type="ECO:0000256" key="1">
    <source>
        <dbReference type="SAM" id="MobiDB-lite"/>
    </source>
</evidence>
<keyword evidence="3" id="KW-1185">Reference proteome</keyword>
<dbReference type="EMBL" id="JAPNKA010000001">
    <property type="protein sequence ID" value="MCY1075105.1"/>
    <property type="molecule type" value="Genomic_DNA"/>
</dbReference>
<organism evidence="2 3">
    <name type="scientific">Archangium lansingense</name>
    <dbReference type="NCBI Taxonomy" id="2995310"/>
    <lineage>
        <taxon>Bacteria</taxon>
        <taxon>Pseudomonadati</taxon>
        <taxon>Myxococcota</taxon>
        <taxon>Myxococcia</taxon>
        <taxon>Myxococcales</taxon>
        <taxon>Cystobacterineae</taxon>
        <taxon>Archangiaceae</taxon>
        <taxon>Archangium</taxon>
    </lineage>
</organism>
<proteinExistence type="predicted"/>
<dbReference type="Proteomes" id="UP001207654">
    <property type="component" value="Unassembled WGS sequence"/>
</dbReference>
<evidence type="ECO:0000313" key="3">
    <source>
        <dbReference type="Proteomes" id="UP001207654"/>
    </source>
</evidence>